<dbReference type="FunFam" id="3.30.70.1660:FF:000002">
    <property type="entry name" value="Peptide chain release factor 1"/>
    <property type="match status" value="1"/>
</dbReference>
<comment type="caution">
    <text evidence="11">The sequence shown here is derived from an EMBL/GenBank/DDBJ whole genome shotgun (WGS) entry which is preliminary data.</text>
</comment>
<dbReference type="GO" id="GO:0005829">
    <property type="term" value="C:cytosol"/>
    <property type="evidence" value="ECO:0007669"/>
    <property type="project" value="UniProtKB-ARBA"/>
</dbReference>
<dbReference type="InterPro" id="IPR004373">
    <property type="entry name" value="RF-1"/>
</dbReference>
<evidence type="ECO:0000256" key="4">
    <source>
        <dbReference type="ARBA" id="ARBA00022481"/>
    </source>
</evidence>
<dbReference type="SMART" id="SM00937">
    <property type="entry name" value="PCRF"/>
    <property type="match status" value="1"/>
</dbReference>
<keyword evidence="4 8" id="KW-0488">Methylation</keyword>
<evidence type="ECO:0000256" key="2">
    <source>
        <dbReference type="ARBA" id="ARBA00004496"/>
    </source>
</evidence>
<gene>
    <name evidence="8 11" type="primary">prfA</name>
    <name evidence="11" type="ORF">ENQ35_01960</name>
</gene>
<dbReference type="InterPro" id="IPR005139">
    <property type="entry name" value="PCRF"/>
</dbReference>
<dbReference type="InterPro" id="IPR000352">
    <property type="entry name" value="Pep_chain_release_fac_I"/>
</dbReference>
<comment type="similarity">
    <text evidence="3 8">Belongs to the prokaryotic/mitochondrial release factor family.</text>
</comment>
<feature type="domain" description="Peptide chain release factor" evidence="10">
    <location>
        <begin position="62"/>
        <end position="177"/>
    </location>
</feature>
<keyword evidence="6 8" id="KW-0648">Protein biosynthesis</keyword>
<sequence>MLQKLDKIEERYEELSQKIADPEVIADYNRWREYVKAHAEMEEVVHTYRKFKRVCRDIEEAELLLREEKDPELRDLASEELASLKEQKEALARQLKMLLLPKDPNDEKNVILEIRAGTGGEEAALFAADLLRMYLKFAERLGWRTELLSSNPTDLGGFKEVIVLIEGRGSYSRLKFESGVHRVQRVPETEASGRIHTSAATVAVLPEAEEVDVAIDPKDLRIDVFCSTGPGGQSVNTTQSAVRITHLPTGIVVSCQDEKSQHKNKEKAMKVLRARLLDKMQREQQEAIAAARRSQVGTGDRSERIRTYNFPQNRVTDHRIGLTLYRLEEVLEGDLDELITALIAHYQAERLRQIS</sequence>
<evidence type="ECO:0000256" key="8">
    <source>
        <dbReference type="HAMAP-Rule" id="MF_00093"/>
    </source>
</evidence>
<evidence type="ECO:0000259" key="10">
    <source>
        <dbReference type="SMART" id="SM00937"/>
    </source>
</evidence>
<dbReference type="PANTHER" id="PTHR43804:SF7">
    <property type="entry name" value="LD18447P"/>
    <property type="match status" value="1"/>
</dbReference>
<dbReference type="InterPro" id="IPR050057">
    <property type="entry name" value="Prokaryotic/Mito_RF"/>
</dbReference>
<keyword evidence="9" id="KW-0175">Coiled coil</keyword>
<comment type="PTM">
    <text evidence="8">Methylated by PrmC. Methylation increases the termination efficiency of RF1.</text>
</comment>
<evidence type="ECO:0000256" key="1">
    <source>
        <dbReference type="ARBA" id="ARBA00002986"/>
    </source>
</evidence>
<dbReference type="FunFam" id="3.30.70.1660:FF:000004">
    <property type="entry name" value="Peptide chain release factor 1"/>
    <property type="match status" value="1"/>
</dbReference>
<dbReference type="FunFam" id="3.30.160.20:FF:000004">
    <property type="entry name" value="Peptide chain release factor 1"/>
    <property type="match status" value="1"/>
</dbReference>
<feature type="modified residue" description="N5-methylglutamine" evidence="8">
    <location>
        <position position="233"/>
    </location>
</feature>
<comment type="function">
    <text evidence="1 8">Peptide chain release factor 1 directs the termination of translation in response to the peptide chain termination codons UAG and UAA.</text>
</comment>
<evidence type="ECO:0000256" key="3">
    <source>
        <dbReference type="ARBA" id="ARBA00010835"/>
    </source>
</evidence>
<keyword evidence="5 8" id="KW-0963">Cytoplasm</keyword>
<evidence type="ECO:0000256" key="5">
    <source>
        <dbReference type="ARBA" id="ARBA00022490"/>
    </source>
</evidence>
<evidence type="ECO:0000256" key="7">
    <source>
        <dbReference type="ARBA" id="ARBA00050039"/>
    </source>
</evidence>
<dbReference type="Pfam" id="PF03462">
    <property type="entry name" value="PCRF"/>
    <property type="match status" value="1"/>
</dbReference>
<dbReference type="NCBIfam" id="NF001859">
    <property type="entry name" value="PRK00591.1"/>
    <property type="match status" value="1"/>
</dbReference>
<accession>A0A7C1FFB8</accession>
<dbReference type="AlphaFoldDB" id="A0A7C1FFB8"/>
<dbReference type="PANTHER" id="PTHR43804">
    <property type="entry name" value="LD18447P"/>
    <property type="match status" value="1"/>
</dbReference>
<comment type="subcellular location">
    <subcellularLocation>
        <location evidence="2 8">Cytoplasm</location>
    </subcellularLocation>
</comment>
<dbReference type="Pfam" id="PF00472">
    <property type="entry name" value="RF-1"/>
    <property type="match status" value="1"/>
</dbReference>
<dbReference type="SUPFAM" id="SSF75620">
    <property type="entry name" value="Release factor"/>
    <property type="match status" value="1"/>
</dbReference>
<dbReference type="InterPro" id="IPR045853">
    <property type="entry name" value="Pep_chain_release_fac_I_sf"/>
</dbReference>
<dbReference type="Gene3D" id="3.30.160.20">
    <property type="match status" value="1"/>
</dbReference>
<dbReference type="EMBL" id="DSMV01000124">
    <property type="protein sequence ID" value="HDW51499.1"/>
    <property type="molecule type" value="Genomic_DNA"/>
</dbReference>
<dbReference type="GO" id="GO:0016149">
    <property type="term" value="F:translation release factor activity, codon specific"/>
    <property type="evidence" value="ECO:0007669"/>
    <property type="project" value="UniProtKB-UniRule"/>
</dbReference>
<evidence type="ECO:0000256" key="9">
    <source>
        <dbReference type="SAM" id="Coils"/>
    </source>
</evidence>
<proteinExistence type="inferred from homology"/>
<protein>
    <recommendedName>
        <fullName evidence="7 8">Peptide chain release factor 1</fullName>
        <shortName evidence="8">RF-1</shortName>
    </recommendedName>
</protein>
<dbReference type="NCBIfam" id="TIGR00019">
    <property type="entry name" value="prfA"/>
    <property type="match status" value="1"/>
</dbReference>
<evidence type="ECO:0000313" key="11">
    <source>
        <dbReference type="EMBL" id="HDW51499.1"/>
    </source>
</evidence>
<organism evidence="11">
    <name type="scientific">Ammonifex degensii</name>
    <dbReference type="NCBI Taxonomy" id="42838"/>
    <lineage>
        <taxon>Bacteria</taxon>
        <taxon>Bacillati</taxon>
        <taxon>Bacillota</taxon>
        <taxon>Clostridia</taxon>
        <taxon>Thermoanaerobacterales</taxon>
        <taxon>Thermoanaerobacteraceae</taxon>
        <taxon>Ammonifex</taxon>
    </lineage>
</organism>
<evidence type="ECO:0000256" key="6">
    <source>
        <dbReference type="ARBA" id="ARBA00022917"/>
    </source>
</evidence>
<name>A0A7C1FFB8_9THEO</name>
<reference evidence="11" key="1">
    <citation type="journal article" date="2020" name="mSystems">
        <title>Genome- and Community-Level Interaction Insights into Carbon Utilization and Element Cycling Functions of Hydrothermarchaeota in Hydrothermal Sediment.</title>
        <authorList>
            <person name="Zhou Z."/>
            <person name="Liu Y."/>
            <person name="Xu W."/>
            <person name="Pan J."/>
            <person name="Luo Z.H."/>
            <person name="Li M."/>
        </authorList>
    </citation>
    <scope>NUCLEOTIDE SEQUENCE [LARGE SCALE GENOMIC DNA]</scope>
    <source>
        <strain evidence="11">SpSt-301</strain>
    </source>
</reference>
<dbReference type="HAMAP" id="MF_00093">
    <property type="entry name" value="Rel_fac_1"/>
    <property type="match status" value="1"/>
</dbReference>
<dbReference type="Gene3D" id="6.10.140.1950">
    <property type="match status" value="1"/>
</dbReference>
<feature type="coiled-coil region" evidence="9">
    <location>
        <begin position="255"/>
        <end position="293"/>
    </location>
</feature>
<dbReference type="Gene3D" id="3.30.70.1660">
    <property type="match status" value="2"/>
</dbReference>